<accession>A0ABT3PZ52</accession>
<dbReference type="Pfam" id="PF14052">
    <property type="entry name" value="Caps_assemb_Wzi"/>
    <property type="match status" value="1"/>
</dbReference>
<sequence>MPREILMEKILGFIKSGLLVLLVGMVIQPAQLKAQTIPVGDLQEEKIRLMQLFSDSTAELPFTNRPISRKSYQKAFEHVESENSWWADSSVSPEIPLTDDFTLGFYEPEIQGTYNHKLPYGENNGAAWYGRGMNTEFKGGFYINSHFLDITIHPQIVHQQNEDFEVPRFIPRDRDGNIRYVAQGTLPEDTLAERIDRPFRFGPDSYTTINWGHSSVRFHRYNMEIGLSSEPLWWGPGVQYALTLSNNAGGVPHAFLGNREPIELPYNIGQFQFRWVWGWPKDSKYFDLKEAYATRPHQSPEKFLRRRFMNGLNIVYSPSFLPNFHIGTSRIIHQYIPESGMTAGDYLAIFRSFPNPDEKALSAARDASHYEEINPLSSVYFRWVFPESNAEVYAEYMKDSHSWNFRDFLMEPQHGRAYTIGAQKIIKSGYSWLDFVKVNAEINSLMSTRLDDIRPQTYLYSHKSVKQGHTHRGQVLGAAIGPGSTSQYIGAESYFEKGRIGFFVQRTVDNNHLHYEYYQRWYQTGWYGDMYRHRVDVNIGLDANYRIYDIMLGAGVVWNKKYNYGRFGYGDFNINWNSRPRDDRLNMQYQFSVRYLF</sequence>
<name>A0ABT3PZ52_9BACT</name>
<proteinExistence type="predicted"/>
<dbReference type="InterPro" id="IPR026950">
    <property type="entry name" value="Caps_assemb_Wzi"/>
</dbReference>
<evidence type="ECO:0000313" key="2">
    <source>
        <dbReference type="Proteomes" id="UP001207337"/>
    </source>
</evidence>
<reference evidence="1 2" key="1">
    <citation type="submission" date="2021-11" db="EMBL/GenBank/DDBJ databases">
        <title>Aliifidinibius sp. nov., a new bacterium isolated from saline soil.</title>
        <authorList>
            <person name="Galisteo C."/>
            <person name="De La Haba R."/>
            <person name="Sanchez-Porro C."/>
            <person name="Ventosa A."/>
        </authorList>
    </citation>
    <scope>NUCLEOTIDE SEQUENCE [LARGE SCALE GENOMIC DNA]</scope>
    <source>
        <strain evidence="1 2">KACC 190600</strain>
    </source>
</reference>
<dbReference type="EMBL" id="JAJNDC010000002">
    <property type="protein sequence ID" value="MCW9713129.1"/>
    <property type="molecule type" value="Genomic_DNA"/>
</dbReference>
<gene>
    <name evidence="1" type="ORF">LQ318_09455</name>
</gene>
<dbReference type="Proteomes" id="UP001207337">
    <property type="component" value="Unassembled WGS sequence"/>
</dbReference>
<dbReference type="InterPro" id="IPR038636">
    <property type="entry name" value="Wzi_sf"/>
</dbReference>
<dbReference type="Gene3D" id="2.40.160.130">
    <property type="entry name" value="Capsule assembly protein Wzi"/>
    <property type="match status" value="1"/>
</dbReference>
<organism evidence="1 2">
    <name type="scientific">Fodinibius salicampi</name>
    <dbReference type="NCBI Taxonomy" id="1920655"/>
    <lineage>
        <taxon>Bacteria</taxon>
        <taxon>Pseudomonadati</taxon>
        <taxon>Balneolota</taxon>
        <taxon>Balneolia</taxon>
        <taxon>Balneolales</taxon>
        <taxon>Balneolaceae</taxon>
        <taxon>Fodinibius</taxon>
    </lineage>
</organism>
<evidence type="ECO:0000313" key="1">
    <source>
        <dbReference type="EMBL" id="MCW9713129.1"/>
    </source>
</evidence>
<dbReference type="RefSeq" id="WP_265789634.1">
    <property type="nucleotide sequence ID" value="NZ_BAABRS010000002.1"/>
</dbReference>
<comment type="caution">
    <text evidence="1">The sequence shown here is derived from an EMBL/GenBank/DDBJ whole genome shotgun (WGS) entry which is preliminary data.</text>
</comment>
<protein>
    <submittedName>
        <fullName evidence="1">Capsule assembly Wzi family protein</fullName>
    </submittedName>
</protein>
<keyword evidence="2" id="KW-1185">Reference proteome</keyword>